<dbReference type="FunFam" id="2.30.30.40:FF:000055">
    <property type="entry name" value="rho GTPase-activating protein 26 isoform X1"/>
    <property type="match status" value="1"/>
</dbReference>
<gene>
    <name evidence="18" type="primary">LOC110534849</name>
</gene>
<evidence type="ECO:0000256" key="8">
    <source>
        <dbReference type="ARBA" id="ARBA00022753"/>
    </source>
</evidence>
<dbReference type="Pfam" id="PF00620">
    <property type="entry name" value="RhoGAP"/>
    <property type="match status" value="1"/>
</dbReference>
<evidence type="ECO:0000256" key="11">
    <source>
        <dbReference type="ARBA" id="ARBA00023212"/>
    </source>
</evidence>
<dbReference type="InterPro" id="IPR008936">
    <property type="entry name" value="Rho_GTPase_activation_prot"/>
</dbReference>
<keyword evidence="10" id="KW-0472">Membrane</keyword>
<dbReference type="GO" id="GO:0005856">
    <property type="term" value="C:cytoskeleton"/>
    <property type="evidence" value="ECO:0007669"/>
    <property type="project" value="UniProtKB-SubCell"/>
</dbReference>
<evidence type="ECO:0000256" key="13">
    <source>
        <dbReference type="PROSITE-ProRule" id="PRU00192"/>
    </source>
</evidence>
<keyword evidence="7" id="KW-0963">Cytoplasm</keyword>
<dbReference type="FunFam" id="1.20.1270.60:FF:000001">
    <property type="entry name" value="Rho GTPase-activating protein 26"/>
    <property type="match status" value="1"/>
</dbReference>
<evidence type="ECO:0000256" key="5">
    <source>
        <dbReference type="ARBA" id="ARBA00022443"/>
    </source>
</evidence>
<dbReference type="GO" id="GO:0005925">
    <property type="term" value="C:focal adhesion"/>
    <property type="evidence" value="ECO:0007669"/>
    <property type="project" value="UniProtKB-SubCell"/>
</dbReference>
<feature type="domain" description="SH3" evidence="15">
    <location>
        <begin position="623"/>
        <end position="681"/>
    </location>
</feature>
<protein>
    <recommendedName>
        <fullName evidence="4">Rho GTPase-activating protein 26</fullName>
    </recommendedName>
    <alternativeName>
        <fullName evidence="12">Rho-type GTPase-activating protein 26</fullName>
    </alternativeName>
</protein>
<dbReference type="FunFam" id="2.30.29.30:FF:000116">
    <property type="entry name" value="Rho GTPase activating protein 26"/>
    <property type="match status" value="1"/>
</dbReference>
<dbReference type="Gene3D" id="1.20.1270.60">
    <property type="entry name" value="Arfaptin homology (AH) domain/BAR domain"/>
    <property type="match status" value="1"/>
</dbReference>
<dbReference type="SUPFAM" id="SSF48350">
    <property type="entry name" value="GTPase activation domain, GAP"/>
    <property type="match status" value="1"/>
</dbReference>
<dbReference type="InterPro" id="IPR047234">
    <property type="entry name" value="GRAF_fam"/>
</dbReference>
<dbReference type="PROSITE" id="PS50002">
    <property type="entry name" value="SH3"/>
    <property type="match status" value="1"/>
</dbReference>
<dbReference type="SMART" id="SM00233">
    <property type="entry name" value="PH"/>
    <property type="match status" value="1"/>
</dbReference>
<dbReference type="Gene3D" id="1.10.555.10">
    <property type="entry name" value="Rho GTPase activation protein"/>
    <property type="match status" value="1"/>
</dbReference>
<dbReference type="PROSITE" id="PS50238">
    <property type="entry name" value="RHOGAP"/>
    <property type="match status" value="1"/>
</dbReference>
<dbReference type="SUPFAM" id="SSF50044">
    <property type="entry name" value="SH3-domain"/>
    <property type="match status" value="1"/>
</dbReference>
<reference evidence="18" key="2">
    <citation type="submission" date="2025-08" db="UniProtKB">
        <authorList>
            <consortium name="Ensembl"/>
        </authorList>
    </citation>
    <scope>IDENTIFICATION</scope>
</reference>
<evidence type="ECO:0000256" key="1">
    <source>
        <dbReference type="ARBA" id="ARBA00004245"/>
    </source>
</evidence>
<proteinExistence type="predicted"/>
<organism evidence="18 19">
    <name type="scientific">Oncorhynchus mykiss</name>
    <name type="common">Rainbow trout</name>
    <name type="synonym">Salmo gairdneri</name>
    <dbReference type="NCBI Taxonomy" id="8022"/>
    <lineage>
        <taxon>Eukaryota</taxon>
        <taxon>Metazoa</taxon>
        <taxon>Chordata</taxon>
        <taxon>Craniata</taxon>
        <taxon>Vertebrata</taxon>
        <taxon>Euteleostomi</taxon>
        <taxon>Actinopterygii</taxon>
        <taxon>Neopterygii</taxon>
        <taxon>Teleostei</taxon>
        <taxon>Protacanthopterygii</taxon>
        <taxon>Salmoniformes</taxon>
        <taxon>Salmonidae</taxon>
        <taxon>Salmoninae</taxon>
        <taxon>Oncorhynchus</taxon>
    </lineage>
</organism>
<dbReference type="Pfam" id="PF16746">
    <property type="entry name" value="BAR_3"/>
    <property type="match status" value="1"/>
</dbReference>
<dbReference type="AlphaFoldDB" id="A0A8K9WXM0"/>
<feature type="domain" description="PH" evidence="16">
    <location>
        <begin position="254"/>
        <end position="358"/>
    </location>
</feature>
<dbReference type="PANTHER" id="PTHR12552">
    <property type="entry name" value="OLIGOPHRENIN 1"/>
    <property type="match status" value="1"/>
</dbReference>
<feature type="domain" description="Rho-GAP" evidence="17">
    <location>
        <begin position="361"/>
        <end position="545"/>
    </location>
</feature>
<name>A0A8K9WXM0_ONCMY</name>
<comment type="subcellular location">
    <subcellularLocation>
        <location evidence="2">Cell junction</location>
        <location evidence="2">Focal adhesion</location>
    </subcellularLocation>
    <subcellularLocation>
        <location evidence="1">Cytoplasm</location>
        <location evidence="1">Cytoskeleton</location>
    </subcellularLocation>
    <subcellularLocation>
        <location evidence="3">Endosome membrane</location>
    </subcellularLocation>
</comment>
<dbReference type="Gene3D" id="2.30.30.40">
    <property type="entry name" value="SH3 Domains"/>
    <property type="match status" value="1"/>
</dbReference>
<dbReference type="SUPFAM" id="SSF50729">
    <property type="entry name" value="PH domain-like"/>
    <property type="match status" value="1"/>
</dbReference>
<dbReference type="PROSITE" id="PS50003">
    <property type="entry name" value="PH_DOMAIN"/>
    <property type="match status" value="1"/>
</dbReference>
<evidence type="ECO:0000256" key="2">
    <source>
        <dbReference type="ARBA" id="ARBA00004246"/>
    </source>
</evidence>
<evidence type="ECO:0000256" key="4">
    <source>
        <dbReference type="ARBA" id="ARBA00020525"/>
    </source>
</evidence>
<evidence type="ECO:0000256" key="7">
    <source>
        <dbReference type="ARBA" id="ARBA00022490"/>
    </source>
</evidence>
<dbReference type="SMART" id="SM00324">
    <property type="entry name" value="RhoGAP"/>
    <property type="match status" value="1"/>
</dbReference>
<evidence type="ECO:0000256" key="9">
    <source>
        <dbReference type="ARBA" id="ARBA00022949"/>
    </source>
</evidence>
<keyword evidence="19" id="KW-1185">Reference proteome</keyword>
<dbReference type="Gene3D" id="2.30.29.30">
    <property type="entry name" value="Pleckstrin-homology domain (PH domain)/Phosphotyrosine-binding domain (PTB)"/>
    <property type="match status" value="1"/>
</dbReference>
<dbReference type="Pfam" id="PF14604">
    <property type="entry name" value="SH3_9"/>
    <property type="match status" value="1"/>
</dbReference>
<dbReference type="GO" id="GO:0005829">
    <property type="term" value="C:cytosol"/>
    <property type="evidence" value="ECO:0007669"/>
    <property type="project" value="UniProtKB-ARBA"/>
</dbReference>
<evidence type="ECO:0000313" key="19">
    <source>
        <dbReference type="Proteomes" id="UP000694395"/>
    </source>
</evidence>
<reference evidence="18" key="3">
    <citation type="submission" date="2025-09" db="UniProtKB">
        <authorList>
            <consortium name="Ensembl"/>
        </authorList>
    </citation>
    <scope>IDENTIFICATION</scope>
</reference>
<sequence length="681" mass="78116">MGLPALEFSDCYLDSPQFRDRLKSHEMELDKTNKFIKELIKDGKALIQALKNLSTAKRKFAESLNEFKFQCIGDAETDDEICIAKSLQEFAGVLQNLEDERTRMVMTVGDLFTDVSQEAKKKYDKETEKYCAVLEKHLSLSAKKKEAHLHEADSQVDHVRQHFYEVSLEYVFKVQEVQERKMFDFVEPLLAFLQGLFTYYHHGYELAKDFNHFKTDLTISIQNTRNRFESTRSEVECLMRKMKENPHEHKSISHDTMEGYLFVQEKRSFVSTWVKYYCTYHREPKRVTMVLFDQKSGGKVGEEESFTLKSCTRRKTDSIEKRFCFDVEGVDRSGVITMQALSEEDRRLWMEAMDGREPVLVQLDVVGFNVVKKFIYAVETRGIDEQGLYRIVGVNSRVQKLLGLAMDPKTCADVELDSTEWEIKTITSAIKFYLRMLPAPLMTYQYQRSFIKAAKRDNQEARITEIHSIVHWLPEKNRQMLDLLTKHLANVANHHQQNLMTVANLGVVFGPTLLRPQEETVAAIMDIKFQNIVVEILIENHERVIPGGPANLQLNLQPRRRSTESKAPSCSERPLTLFHTPTHSQKASPSPTSPRSPSWPMFSAPSSPQPASSTSSDSSPISVPGRQARALYACKAEHHSELSFIAGTTFENVHSSREPGWLEGTLDGRTGLIPENYVEFV</sequence>
<accession>A0A8K9WXM0</accession>
<dbReference type="InterPro" id="IPR036028">
    <property type="entry name" value="SH3-like_dom_sf"/>
</dbReference>
<evidence type="ECO:0000256" key="6">
    <source>
        <dbReference type="ARBA" id="ARBA00022468"/>
    </source>
</evidence>
<feature type="compositionally biased region" description="Low complexity" evidence="14">
    <location>
        <begin position="588"/>
        <end position="624"/>
    </location>
</feature>
<keyword evidence="8" id="KW-0967">Endosome</keyword>
<dbReference type="Proteomes" id="UP000694395">
    <property type="component" value="Chromosome 10"/>
</dbReference>
<evidence type="ECO:0000256" key="12">
    <source>
        <dbReference type="ARBA" id="ARBA00032211"/>
    </source>
</evidence>
<feature type="region of interest" description="Disordered" evidence="14">
    <location>
        <begin position="547"/>
        <end position="624"/>
    </location>
</feature>
<dbReference type="InterPro" id="IPR004148">
    <property type="entry name" value="BAR_dom"/>
</dbReference>
<dbReference type="CDD" id="cd11882">
    <property type="entry name" value="SH3_GRAF-like"/>
    <property type="match status" value="1"/>
</dbReference>
<dbReference type="InterPro" id="IPR000198">
    <property type="entry name" value="RhoGAP_dom"/>
</dbReference>
<dbReference type="Pfam" id="PF00169">
    <property type="entry name" value="PH"/>
    <property type="match status" value="1"/>
</dbReference>
<dbReference type="InterPro" id="IPR001849">
    <property type="entry name" value="PH_domain"/>
</dbReference>
<keyword evidence="6" id="KW-0343">GTPase activation</keyword>
<dbReference type="SUPFAM" id="SSF103657">
    <property type="entry name" value="BAR/IMD domain-like"/>
    <property type="match status" value="1"/>
</dbReference>
<dbReference type="SMART" id="SM00326">
    <property type="entry name" value="SH3"/>
    <property type="match status" value="1"/>
</dbReference>
<reference evidence="18" key="1">
    <citation type="submission" date="2020-07" db="EMBL/GenBank/DDBJ databases">
        <title>A long reads based de novo assembly of the rainbow trout Arlee double haploid line genome.</title>
        <authorList>
            <person name="Gao G."/>
            <person name="Palti Y."/>
        </authorList>
    </citation>
    <scope>NUCLEOTIDE SEQUENCE [LARGE SCALE GENOMIC DNA]</scope>
</reference>
<dbReference type="PANTHER" id="PTHR12552:SF4">
    <property type="entry name" value="RHO GTPASE-ACTIVATING PROTEIN 26"/>
    <property type="match status" value="1"/>
</dbReference>
<evidence type="ECO:0000256" key="14">
    <source>
        <dbReference type="SAM" id="MobiDB-lite"/>
    </source>
</evidence>
<dbReference type="InterPro" id="IPR001452">
    <property type="entry name" value="SH3_domain"/>
</dbReference>
<keyword evidence="11" id="KW-0206">Cytoskeleton</keyword>
<dbReference type="GeneTree" id="ENSGT00940000157254"/>
<dbReference type="GO" id="GO:0007165">
    <property type="term" value="P:signal transduction"/>
    <property type="evidence" value="ECO:0007669"/>
    <property type="project" value="InterPro"/>
</dbReference>
<dbReference type="InterPro" id="IPR027267">
    <property type="entry name" value="AH/BAR_dom_sf"/>
</dbReference>
<evidence type="ECO:0000256" key="3">
    <source>
        <dbReference type="ARBA" id="ARBA00004608"/>
    </source>
</evidence>
<keyword evidence="5 13" id="KW-0728">SH3 domain</keyword>
<dbReference type="GO" id="GO:0010008">
    <property type="term" value="C:endosome membrane"/>
    <property type="evidence" value="ECO:0007669"/>
    <property type="project" value="UniProtKB-SubCell"/>
</dbReference>
<dbReference type="GO" id="GO:0005096">
    <property type="term" value="F:GTPase activator activity"/>
    <property type="evidence" value="ECO:0007669"/>
    <property type="project" value="UniProtKB-KW"/>
</dbReference>
<evidence type="ECO:0000313" key="18">
    <source>
        <dbReference type="Ensembl" id="ENSOMYP00000124772.1"/>
    </source>
</evidence>
<dbReference type="InterPro" id="IPR047225">
    <property type="entry name" value="PH_GRAF"/>
</dbReference>
<evidence type="ECO:0000259" key="16">
    <source>
        <dbReference type="PROSITE" id="PS50003"/>
    </source>
</evidence>
<evidence type="ECO:0000259" key="17">
    <source>
        <dbReference type="PROSITE" id="PS50238"/>
    </source>
</evidence>
<keyword evidence="9" id="KW-0965">Cell junction</keyword>
<evidence type="ECO:0000259" key="15">
    <source>
        <dbReference type="PROSITE" id="PS50002"/>
    </source>
</evidence>
<dbReference type="CDD" id="cd01249">
    <property type="entry name" value="BAR-PH_GRAF_family"/>
    <property type="match status" value="1"/>
</dbReference>
<dbReference type="InterPro" id="IPR011993">
    <property type="entry name" value="PH-like_dom_sf"/>
</dbReference>
<dbReference type="FunFam" id="1.10.555.10:FF:000006">
    <property type="entry name" value="Rho GTPase activating protein 26"/>
    <property type="match status" value="1"/>
</dbReference>
<evidence type="ECO:0000256" key="10">
    <source>
        <dbReference type="ARBA" id="ARBA00023136"/>
    </source>
</evidence>
<dbReference type="Ensembl" id="ENSOMYT00000132879.1">
    <property type="protein sequence ID" value="ENSOMYP00000124772.1"/>
    <property type="gene ID" value="ENSOMYG00000031827.2"/>
</dbReference>